<accession>A0A841Q9T8</accession>
<dbReference type="Proteomes" id="UP000581688">
    <property type="component" value="Unassembled WGS sequence"/>
</dbReference>
<reference evidence="1 2" key="1">
    <citation type="submission" date="2020-08" db="EMBL/GenBank/DDBJ databases">
        <title>Genomic Encyclopedia of Type Strains, Phase IV (KMG-IV): sequencing the most valuable type-strain genomes for metagenomic binning, comparative biology and taxonomic classification.</title>
        <authorList>
            <person name="Goeker M."/>
        </authorList>
    </citation>
    <scope>NUCLEOTIDE SEQUENCE [LARGE SCALE GENOMIC DNA]</scope>
    <source>
        <strain evidence="1 2">DSM 19612</strain>
    </source>
</reference>
<dbReference type="Pfam" id="PF14003">
    <property type="entry name" value="YlbE"/>
    <property type="match status" value="1"/>
</dbReference>
<comment type="caution">
    <text evidence="1">The sequence shown here is derived from an EMBL/GenBank/DDBJ whole genome shotgun (WGS) entry which is preliminary data.</text>
</comment>
<dbReference type="AlphaFoldDB" id="A0A841Q9T8"/>
<dbReference type="InterPro" id="IPR025613">
    <property type="entry name" value="YlbE"/>
</dbReference>
<gene>
    <name evidence="1" type="ORF">HNQ94_003496</name>
</gene>
<sequence>MQAHVHKYLLQRPDLLHFVRMNPSWYRLLTRNPEQVATLEKASKIFYGKTFSQRVGRIQESMSLIQMLLSMSSAMNEPTE</sequence>
<proteinExistence type="predicted"/>
<dbReference type="RefSeq" id="WP_174497475.1">
    <property type="nucleotide sequence ID" value="NZ_CADDWK010000015.1"/>
</dbReference>
<evidence type="ECO:0000313" key="1">
    <source>
        <dbReference type="EMBL" id="MBB6455002.1"/>
    </source>
</evidence>
<dbReference type="EMBL" id="JACHGH010000014">
    <property type="protein sequence ID" value="MBB6455002.1"/>
    <property type="molecule type" value="Genomic_DNA"/>
</dbReference>
<evidence type="ECO:0000313" key="2">
    <source>
        <dbReference type="Proteomes" id="UP000581688"/>
    </source>
</evidence>
<organism evidence="1 2">
    <name type="scientific">Salirhabdus euzebyi</name>
    <dbReference type="NCBI Taxonomy" id="394506"/>
    <lineage>
        <taxon>Bacteria</taxon>
        <taxon>Bacillati</taxon>
        <taxon>Bacillota</taxon>
        <taxon>Bacilli</taxon>
        <taxon>Bacillales</taxon>
        <taxon>Bacillaceae</taxon>
        <taxon>Salirhabdus</taxon>
    </lineage>
</organism>
<protein>
    <recommendedName>
        <fullName evidence="3">YlbE-like protein</fullName>
    </recommendedName>
</protein>
<evidence type="ECO:0008006" key="3">
    <source>
        <dbReference type="Google" id="ProtNLM"/>
    </source>
</evidence>
<keyword evidence="2" id="KW-1185">Reference proteome</keyword>
<name>A0A841Q9T8_9BACI</name>